<dbReference type="PROSITE" id="PS51257">
    <property type="entry name" value="PROKAR_LIPOPROTEIN"/>
    <property type="match status" value="1"/>
</dbReference>
<dbReference type="AlphaFoldDB" id="A0A644WI82"/>
<sequence>MKKSYLLAVVVLAGAFLFSACGPRKEKEKKSMSSLKKETIATAKDSLMAKFGKTDEVRITKGVDQAAEMWRKEDGADSTFIRFCIENFTATGPALDTLFDKYNYYFEQIFGHYNMLTIELMRNIHEPRGTVQPVDESFGSWDVTAHFTEDMFSNKTAFAVLLNFPYYTLKEKNELGEKWTARQWGMARLGDMFIARAPSDLLLKASETMVKSDNYISNYNISMGSLLNDKGEKYFPEDKVLITHWGLRDELKSNYADTVQGLAKQEMIYQVMQRIIDQTIPQKVINSGAVQWNPVTNKVTENGKEVAADPEPDKRYEVLLNNFKALKELDPFYPYNENYISRKFDAEMEMAQADVEKLFISFVSSPVLKDIGKLIEKRLGRKLRPFDIWYNGFTSRAGLNEAELDKTTEKLYPDNVAFKKALPGILKKLGFDADKADYIASYIEVDPAIGSGHAWGSAMQKDVSHLRTRIAPTGMNYKGYNIAVHEFGHNVEQTISLHFVDNYMLHGVPNTAFTEALAFVFQSRDLQLLDMKSSDPLAHEYENLEIAWSVYEIMGVSLVDMNVWKWMYDHPNATPKELKEQVIIIAKDIWNKYYAPVFGIKDQTILAVYSHMIDAPLYLSAYPIGHLIQFQLEQHLKGKDFAAEVMRIYSLGRLTPDAWMVKATGSKLSADPLLKAAGESVKVVNMNK</sequence>
<dbReference type="Gene3D" id="1.10.1370.30">
    <property type="match status" value="1"/>
</dbReference>
<proteinExistence type="predicted"/>
<dbReference type="EMBL" id="VSSQ01000853">
    <property type="protein sequence ID" value="MPM02223.1"/>
    <property type="molecule type" value="Genomic_DNA"/>
</dbReference>
<reference evidence="1" key="1">
    <citation type="submission" date="2019-08" db="EMBL/GenBank/DDBJ databases">
        <authorList>
            <person name="Kucharzyk K."/>
            <person name="Murdoch R.W."/>
            <person name="Higgins S."/>
            <person name="Loffler F."/>
        </authorList>
    </citation>
    <scope>NUCLEOTIDE SEQUENCE</scope>
</reference>
<evidence type="ECO:0000313" key="1">
    <source>
        <dbReference type="EMBL" id="MPM02223.1"/>
    </source>
</evidence>
<organism evidence="1">
    <name type="scientific">bioreactor metagenome</name>
    <dbReference type="NCBI Taxonomy" id="1076179"/>
    <lineage>
        <taxon>unclassified sequences</taxon>
        <taxon>metagenomes</taxon>
        <taxon>ecological metagenomes</taxon>
    </lineage>
</organism>
<comment type="caution">
    <text evidence="1">The sequence shown here is derived from an EMBL/GenBank/DDBJ whole genome shotgun (WGS) entry which is preliminary data.</text>
</comment>
<evidence type="ECO:0008006" key="2">
    <source>
        <dbReference type="Google" id="ProtNLM"/>
    </source>
</evidence>
<gene>
    <name evidence="1" type="ORF">SDC9_48468</name>
</gene>
<dbReference type="SUPFAM" id="SSF55486">
    <property type="entry name" value="Metalloproteases ('zincins'), catalytic domain"/>
    <property type="match status" value="1"/>
</dbReference>
<accession>A0A644WI82</accession>
<protein>
    <recommendedName>
        <fullName evidence="2">Peptidase M3A/M3B catalytic domain-containing protein</fullName>
    </recommendedName>
</protein>
<name>A0A644WI82_9ZZZZ</name>